<evidence type="ECO:0008006" key="3">
    <source>
        <dbReference type="Google" id="ProtNLM"/>
    </source>
</evidence>
<sequence length="152" mass="18337">MHHYRTNSLAYCYRLLRMPLRRVPRHQPDAEPPRLDFTHLIEAMQQAFVQMSNPDYQPPAPRERQLDQADHLQRFMRLQPRHFDGRPEALTAIAWLREMERYFRALGTPVDFWVVFAVTRLTGSAIRWWETVERMQNVVGLTWEDFKRIFKA</sequence>
<name>A0A2P5AM91_PARAD</name>
<dbReference type="OrthoDB" id="1936908at2759"/>
<protein>
    <recommendedName>
        <fullName evidence="3">Retrotransposon gag domain-containing protein</fullName>
    </recommendedName>
</protein>
<accession>A0A2P5AM91</accession>
<gene>
    <name evidence="1" type="ORF">PanWU01x14_318540</name>
</gene>
<evidence type="ECO:0000313" key="1">
    <source>
        <dbReference type="EMBL" id="PON37630.1"/>
    </source>
</evidence>
<evidence type="ECO:0000313" key="2">
    <source>
        <dbReference type="Proteomes" id="UP000237105"/>
    </source>
</evidence>
<dbReference type="EMBL" id="JXTB01000522">
    <property type="protein sequence ID" value="PON37630.1"/>
    <property type="molecule type" value="Genomic_DNA"/>
</dbReference>
<organism evidence="1 2">
    <name type="scientific">Parasponia andersonii</name>
    <name type="common">Sponia andersonii</name>
    <dbReference type="NCBI Taxonomy" id="3476"/>
    <lineage>
        <taxon>Eukaryota</taxon>
        <taxon>Viridiplantae</taxon>
        <taxon>Streptophyta</taxon>
        <taxon>Embryophyta</taxon>
        <taxon>Tracheophyta</taxon>
        <taxon>Spermatophyta</taxon>
        <taxon>Magnoliopsida</taxon>
        <taxon>eudicotyledons</taxon>
        <taxon>Gunneridae</taxon>
        <taxon>Pentapetalae</taxon>
        <taxon>rosids</taxon>
        <taxon>fabids</taxon>
        <taxon>Rosales</taxon>
        <taxon>Cannabaceae</taxon>
        <taxon>Parasponia</taxon>
    </lineage>
</organism>
<proteinExistence type="predicted"/>
<keyword evidence="2" id="KW-1185">Reference proteome</keyword>
<dbReference type="AlphaFoldDB" id="A0A2P5AM91"/>
<reference evidence="2" key="1">
    <citation type="submission" date="2016-06" db="EMBL/GenBank/DDBJ databases">
        <title>Parallel loss of symbiosis genes in relatives of nitrogen-fixing non-legume Parasponia.</title>
        <authorList>
            <person name="Van Velzen R."/>
            <person name="Holmer R."/>
            <person name="Bu F."/>
            <person name="Rutten L."/>
            <person name="Van Zeijl A."/>
            <person name="Liu W."/>
            <person name="Santuari L."/>
            <person name="Cao Q."/>
            <person name="Sharma T."/>
            <person name="Shen D."/>
            <person name="Roswanjaya Y."/>
            <person name="Wardhani T."/>
            <person name="Kalhor M.S."/>
            <person name="Jansen J."/>
            <person name="Van den Hoogen J."/>
            <person name="Gungor B."/>
            <person name="Hartog M."/>
            <person name="Hontelez J."/>
            <person name="Verver J."/>
            <person name="Yang W.-C."/>
            <person name="Schijlen E."/>
            <person name="Repin R."/>
            <person name="Schilthuizen M."/>
            <person name="Schranz E."/>
            <person name="Heidstra R."/>
            <person name="Miyata K."/>
            <person name="Fedorova E."/>
            <person name="Kohlen W."/>
            <person name="Bisseling T."/>
            <person name="Smit S."/>
            <person name="Geurts R."/>
        </authorList>
    </citation>
    <scope>NUCLEOTIDE SEQUENCE [LARGE SCALE GENOMIC DNA]</scope>
    <source>
        <strain evidence="2">cv. WU1-14</strain>
    </source>
</reference>
<comment type="caution">
    <text evidence="1">The sequence shown here is derived from an EMBL/GenBank/DDBJ whole genome shotgun (WGS) entry which is preliminary data.</text>
</comment>
<dbReference type="Proteomes" id="UP000237105">
    <property type="component" value="Unassembled WGS sequence"/>
</dbReference>